<keyword evidence="2" id="KW-0378">Hydrolase</keyword>
<proteinExistence type="inferred from homology"/>
<dbReference type="InterPro" id="IPR050563">
    <property type="entry name" value="4-hydroxybenzoyl-CoA_TE"/>
</dbReference>
<dbReference type="EMBL" id="VYUY01000007">
    <property type="protein sequence ID" value="KAA9134380.1"/>
    <property type="molecule type" value="Genomic_DNA"/>
</dbReference>
<dbReference type="RefSeq" id="WP_150892681.1">
    <property type="nucleotide sequence ID" value="NZ_VYUY01000007.1"/>
</dbReference>
<dbReference type="Gene3D" id="3.10.129.10">
    <property type="entry name" value="Hotdog Thioesterase"/>
    <property type="match status" value="1"/>
</dbReference>
<evidence type="ECO:0000256" key="2">
    <source>
        <dbReference type="ARBA" id="ARBA00022801"/>
    </source>
</evidence>
<protein>
    <submittedName>
        <fullName evidence="3">Acyl-CoA thioesterase</fullName>
    </submittedName>
</protein>
<sequence>MTTPRYGTRRPFATRWRDNDQYGHLNNTVYYEAMDTAVNAWMIEAGGLRPRGDEPIALCASSSCEFHASASFPDPLEVGIAVERLGRSSIIWRLGILRPGEDGPLAEGRFVHVFVDPSTRVPTPIPEGIRSAVATHLGID</sequence>
<dbReference type="SUPFAM" id="SSF54637">
    <property type="entry name" value="Thioesterase/thiol ester dehydrase-isomerase"/>
    <property type="match status" value="1"/>
</dbReference>
<organism evidence="3 4">
    <name type="scientific">Microbacterium caowuchunii</name>
    <dbReference type="NCBI Taxonomy" id="2614638"/>
    <lineage>
        <taxon>Bacteria</taxon>
        <taxon>Bacillati</taxon>
        <taxon>Actinomycetota</taxon>
        <taxon>Actinomycetes</taxon>
        <taxon>Micrococcales</taxon>
        <taxon>Microbacteriaceae</taxon>
        <taxon>Microbacterium</taxon>
    </lineage>
</organism>
<gene>
    <name evidence="3" type="ORF">F6B40_06295</name>
</gene>
<dbReference type="GO" id="GO:0047617">
    <property type="term" value="F:fatty acyl-CoA hydrolase activity"/>
    <property type="evidence" value="ECO:0007669"/>
    <property type="project" value="TreeGrafter"/>
</dbReference>
<comment type="similarity">
    <text evidence="1">Belongs to the 4-hydroxybenzoyl-CoA thioesterase family.</text>
</comment>
<reference evidence="4" key="1">
    <citation type="submission" date="2019-09" db="EMBL/GenBank/DDBJ databases">
        <title>Mumia zhuanghuii sp. nov. isolated from the intestinal contents of plateau pika (Ochotona curzoniae) in the Qinghai-Tibet plateau of China.</title>
        <authorList>
            <person name="Tian Z."/>
        </authorList>
    </citation>
    <scope>NUCLEOTIDE SEQUENCE [LARGE SCALE GENOMIC DNA]</scope>
    <source>
        <strain evidence="4">L-033</strain>
    </source>
</reference>
<comment type="caution">
    <text evidence="3">The sequence shown here is derived from an EMBL/GenBank/DDBJ whole genome shotgun (WGS) entry which is preliminary data.</text>
</comment>
<keyword evidence="4" id="KW-1185">Reference proteome</keyword>
<accession>A0A5N0TH32</accession>
<dbReference type="InterPro" id="IPR029069">
    <property type="entry name" value="HotDog_dom_sf"/>
</dbReference>
<name>A0A5N0TH32_9MICO</name>
<dbReference type="PANTHER" id="PTHR31793">
    <property type="entry name" value="4-HYDROXYBENZOYL-COA THIOESTERASE FAMILY MEMBER"/>
    <property type="match status" value="1"/>
</dbReference>
<dbReference type="AlphaFoldDB" id="A0A5N0TH32"/>
<dbReference type="PANTHER" id="PTHR31793:SF27">
    <property type="entry name" value="NOVEL THIOESTERASE SUPERFAMILY DOMAIN AND SAPOSIN A-TYPE DOMAIN CONTAINING PROTEIN (0610012H03RIK)"/>
    <property type="match status" value="1"/>
</dbReference>
<dbReference type="Proteomes" id="UP000326838">
    <property type="component" value="Unassembled WGS sequence"/>
</dbReference>
<dbReference type="CDD" id="cd00586">
    <property type="entry name" value="4HBT"/>
    <property type="match status" value="1"/>
</dbReference>
<dbReference type="Pfam" id="PF13279">
    <property type="entry name" value="4HBT_2"/>
    <property type="match status" value="1"/>
</dbReference>
<evidence type="ECO:0000256" key="1">
    <source>
        <dbReference type="ARBA" id="ARBA00005953"/>
    </source>
</evidence>
<evidence type="ECO:0000313" key="4">
    <source>
        <dbReference type="Proteomes" id="UP000326838"/>
    </source>
</evidence>
<evidence type="ECO:0000313" key="3">
    <source>
        <dbReference type="EMBL" id="KAA9134380.1"/>
    </source>
</evidence>